<proteinExistence type="predicted"/>
<accession>A0A6J1BYI0</accession>
<evidence type="ECO:0000313" key="3">
    <source>
        <dbReference type="RefSeq" id="XP_022133223.1"/>
    </source>
</evidence>
<feature type="compositionally biased region" description="Polar residues" evidence="1">
    <location>
        <begin position="20"/>
        <end position="35"/>
    </location>
</feature>
<keyword evidence="2" id="KW-1185">Reference proteome</keyword>
<name>A0A6J1BYI0_MOMCH</name>
<evidence type="ECO:0000256" key="1">
    <source>
        <dbReference type="SAM" id="MobiDB-lite"/>
    </source>
</evidence>
<feature type="region of interest" description="Disordered" evidence="1">
    <location>
        <begin position="1"/>
        <end position="58"/>
    </location>
</feature>
<evidence type="ECO:0000313" key="2">
    <source>
        <dbReference type="Proteomes" id="UP000504603"/>
    </source>
</evidence>
<gene>
    <name evidence="3" type="primary">LOC111005872</name>
</gene>
<reference evidence="3" key="1">
    <citation type="submission" date="2025-08" db="UniProtKB">
        <authorList>
            <consortium name="RefSeq"/>
        </authorList>
    </citation>
    <scope>IDENTIFICATION</scope>
    <source>
        <strain evidence="3">OHB3-1</strain>
    </source>
</reference>
<dbReference type="RefSeq" id="XP_022133223.1">
    <property type="nucleotide sequence ID" value="XM_022277531.1"/>
</dbReference>
<sequence>MEEESSCSRNMEEVLGAAQQLMQLSNEDDSSSNVVTAEKKKNNKKRGGGDGGEEEVDQKRCQIEASIWSKIEEIFGKEEEELEEDRNSICRPKKRRSRFRSIQSIYMTTKPIINARFSGNRIIPTLTPS</sequence>
<dbReference type="OrthoDB" id="1739516at2759"/>
<dbReference type="KEGG" id="mcha:111005872"/>
<organism evidence="2 3">
    <name type="scientific">Momordica charantia</name>
    <name type="common">Bitter gourd</name>
    <name type="synonym">Balsam pear</name>
    <dbReference type="NCBI Taxonomy" id="3673"/>
    <lineage>
        <taxon>Eukaryota</taxon>
        <taxon>Viridiplantae</taxon>
        <taxon>Streptophyta</taxon>
        <taxon>Embryophyta</taxon>
        <taxon>Tracheophyta</taxon>
        <taxon>Spermatophyta</taxon>
        <taxon>Magnoliopsida</taxon>
        <taxon>eudicotyledons</taxon>
        <taxon>Gunneridae</taxon>
        <taxon>Pentapetalae</taxon>
        <taxon>rosids</taxon>
        <taxon>fabids</taxon>
        <taxon>Cucurbitales</taxon>
        <taxon>Cucurbitaceae</taxon>
        <taxon>Momordiceae</taxon>
        <taxon>Momordica</taxon>
    </lineage>
</organism>
<dbReference type="Proteomes" id="UP000504603">
    <property type="component" value="Unplaced"/>
</dbReference>
<dbReference type="GeneID" id="111005872"/>
<protein>
    <submittedName>
        <fullName evidence="3">Uncharacterized protein LOC111005872</fullName>
    </submittedName>
</protein>
<dbReference type="AlphaFoldDB" id="A0A6J1BYI0"/>